<evidence type="ECO:0000313" key="3">
    <source>
        <dbReference type="Proteomes" id="UP000013304"/>
    </source>
</evidence>
<dbReference type="HOGENOM" id="CLU_3367615_0_0_11"/>
<evidence type="ECO:0000256" key="1">
    <source>
        <dbReference type="SAM" id="MobiDB-lite"/>
    </source>
</evidence>
<organism evidence="2 3">
    <name type="scientific">Streptomyces microflavus DSM 40593</name>
    <dbReference type="NCBI Taxonomy" id="1303692"/>
    <lineage>
        <taxon>Bacteria</taxon>
        <taxon>Bacillati</taxon>
        <taxon>Actinomycetota</taxon>
        <taxon>Actinomycetes</taxon>
        <taxon>Kitasatosporales</taxon>
        <taxon>Streptomycetaceae</taxon>
        <taxon>Streptomyces</taxon>
    </lineage>
</organism>
<reference evidence="2 3" key="1">
    <citation type="submission" date="2013-04" db="EMBL/GenBank/DDBJ databases">
        <title>Complete genome sequence of Streptomyces fulvissimus.</title>
        <authorList>
            <person name="Myronovskyi M."/>
            <person name="Tokovenko B."/>
            <person name="Manderscheid N."/>
            <person name="Petzke L."/>
            <person name="Luzhetskyy A."/>
        </authorList>
    </citation>
    <scope>NUCLEOTIDE SEQUENCE [LARGE SCALE GENOMIC DNA]</scope>
    <source>
        <strain evidence="2 3">DSM 40593</strain>
    </source>
</reference>
<dbReference type="EMBL" id="CP005080">
    <property type="protein sequence ID" value="AGK79161.1"/>
    <property type="molecule type" value="Genomic_DNA"/>
</dbReference>
<name>N0CSK9_STRMI</name>
<dbReference type="KEGG" id="sfi:SFUL_4260"/>
<feature type="region of interest" description="Disordered" evidence="1">
    <location>
        <begin position="1"/>
        <end position="35"/>
    </location>
</feature>
<dbReference type="Proteomes" id="UP000013304">
    <property type="component" value="Chromosome"/>
</dbReference>
<accession>N0CSK9</accession>
<sequence>MLSGFLLRSGSTTRSAPRTEGIPASPFPDSAVTAR</sequence>
<gene>
    <name evidence="2" type="ORF">SFUL_4260</name>
</gene>
<protein>
    <submittedName>
        <fullName evidence="2">Uncharacterized protein</fullName>
    </submittedName>
</protein>
<dbReference type="AlphaFoldDB" id="N0CSK9"/>
<proteinExistence type="predicted"/>
<evidence type="ECO:0000313" key="2">
    <source>
        <dbReference type="EMBL" id="AGK79161.1"/>
    </source>
</evidence>